<dbReference type="STRING" id="338966.Ppro_1573"/>
<sequence>MQRHQTREQIRVAVIFGANGRIQPVWFEWRRRKHTVTATTYRYEGKQGDSRLLHFTVTDEGGLFELTYNTHDQTWQLRGIEVE</sequence>
<dbReference type="AlphaFoldDB" id="A1APB8"/>
<name>A1APB8_PELPD</name>
<dbReference type="KEGG" id="ppd:Ppro_1573"/>
<accession>A1APB8</accession>
<reference evidence="1 2" key="1">
    <citation type="submission" date="2006-10" db="EMBL/GenBank/DDBJ databases">
        <title>Complete sequence of chromosome of Pelobacter propionicus DSM 2379.</title>
        <authorList>
            <consortium name="US DOE Joint Genome Institute"/>
            <person name="Copeland A."/>
            <person name="Lucas S."/>
            <person name="Lapidus A."/>
            <person name="Barry K."/>
            <person name="Detter J.C."/>
            <person name="Glavina del Rio T."/>
            <person name="Hammon N."/>
            <person name="Israni S."/>
            <person name="Dalin E."/>
            <person name="Tice H."/>
            <person name="Pitluck S."/>
            <person name="Saunders E."/>
            <person name="Brettin T."/>
            <person name="Bruce D."/>
            <person name="Han C."/>
            <person name="Tapia R."/>
            <person name="Schmutz J."/>
            <person name="Larimer F."/>
            <person name="Land M."/>
            <person name="Hauser L."/>
            <person name="Kyrpides N."/>
            <person name="Kim E."/>
            <person name="Lovley D."/>
            <person name="Richardson P."/>
        </authorList>
    </citation>
    <scope>NUCLEOTIDE SEQUENCE [LARGE SCALE GENOMIC DNA]</scope>
    <source>
        <strain evidence="2">DSM 2379 / NBRC 103807 / OttBd1</strain>
    </source>
</reference>
<dbReference type="EMBL" id="CP000482">
    <property type="protein sequence ID" value="ABK99188.1"/>
    <property type="molecule type" value="Genomic_DNA"/>
</dbReference>
<dbReference type="Proteomes" id="UP000006732">
    <property type="component" value="Chromosome"/>
</dbReference>
<dbReference type="OrthoDB" id="278417at2"/>
<gene>
    <name evidence="1" type="ordered locus">Ppro_1573</name>
</gene>
<protein>
    <submittedName>
        <fullName evidence="1">Uncharacterized protein</fullName>
    </submittedName>
</protein>
<evidence type="ECO:0000313" key="2">
    <source>
        <dbReference type="Proteomes" id="UP000006732"/>
    </source>
</evidence>
<dbReference type="eggNOG" id="ENOG5033DFP">
    <property type="taxonomic scope" value="Bacteria"/>
</dbReference>
<dbReference type="RefSeq" id="WP_011735478.1">
    <property type="nucleotide sequence ID" value="NC_008609.1"/>
</dbReference>
<organism evidence="1 2">
    <name type="scientific">Pelobacter propionicus (strain DSM 2379 / NBRC 103807 / OttBd1)</name>
    <dbReference type="NCBI Taxonomy" id="338966"/>
    <lineage>
        <taxon>Bacteria</taxon>
        <taxon>Pseudomonadati</taxon>
        <taxon>Thermodesulfobacteriota</taxon>
        <taxon>Desulfuromonadia</taxon>
        <taxon>Desulfuromonadales</taxon>
        <taxon>Desulfuromonadaceae</taxon>
        <taxon>Pelobacter</taxon>
    </lineage>
</organism>
<proteinExistence type="predicted"/>
<dbReference type="HOGENOM" id="CLU_192878_0_0_7"/>
<evidence type="ECO:0000313" key="1">
    <source>
        <dbReference type="EMBL" id="ABK99188.1"/>
    </source>
</evidence>
<keyword evidence="2" id="KW-1185">Reference proteome</keyword>